<evidence type="ECO:0000313" key="9">
    <source>
        <dbReference type="Proteomes" id="UP000279306"/>
    </source>
</evidence>
<dbReference type="FunFam" id="3.40.50.1820:FF:000086">
    <property type="entry name" value="Diacylglycerol acyltransferase/mycolyltransferase Ag85C"/>
    <property type="match status" value="1"/>
</dbReference>
<evidence type="ECO:0000256" key="3">
    <source>
        <dbReference type="ARBA" id="ARBA00022525"/>
    </source>
</evidence>
<dbReference type="PANTHER" id="PTHR48098">
    <property type="entry name" value="ENTEROCHELIN ESTERASE-RELATED"/>
    <property type="match status" value="1"/>
</dbReference>
<evidence type="ECO:0000256" key="7">
    <source>
        <dbReference type="SAM" id="MobiDB-lite"/>
    </source>
</evidence>
<organism evidence="8 9">
    <name type="scientific">Mycolicibacterium aurum</name>
    <name type="common">Mycobacterium aurum</name>
    <dbReference type="NCBI Taxonomy" id="1791"/>
    <lineage>
        <taxon>Bacteria</taxon>
        <taxon>Bacillati</taxon>
        <taxon>Actinomycetota</taxon>
        <taxon>Actinomycetes</taxon>
        <taxon>Mycobacteriales</taxon>
        <taxon>Mycobacteriaceae</taxon>
        <taxon>Mycolicibacterium</taxon>
    </lineage>
</organism>
<evidence type="ECO:0000313" key="8">
    <source>
        <dbReference type="EMBL" id="VEG51857.1"/>
    </source>
</evidence>
<dbReference type="OrthoDB" id="4366784at2"/>
<protein>
    <submittedName>
        <fullName evidence="8">Esterase</fullName>
        <ecNumber evidence="8">2.3.1.-</ecNumber>
    </submittedName>
</protein>
<dbReference type="Proteomes" id="UP000279306">
    <property type="component" value="Chromosome"/>
</dbReference>
<evidence type="ECO:0000256" key="1">
    <source>
        <dbReference type="ARBA" id="ARBA00004613"/>
    </source>
</evidence>
<dbReference type="EMBL" id="LR134356">
    <property type="protein sequence ID" value="VEG51857.1"/>
    <property type="molecule type" value="Genomic_DNA"/>
</dbReference>
<dbReference type="KEGG" id="mauu:NCTC10437_00970"/>
<dbReference type="Pfam" id="PF00756">
    <property type="entry name" value="Esterase"/>
    <property type="match status" value="1"/>
</dbReference>
<dbReference type="GO" id="GO:0035375">
    <property type="term" value="F:zymogen binding"/>
    <property type="evidence" value="ECO:0007669"/>
    <property type="project" value="UniProtKB-ARBA"/>
</dbReference>
<evidence type="ECO:0000256" key="5">
    <source>
        <dbReference type="ARBA" id="ARBA00022729"/>
    </source>
</evidence>
<dbReference type="Gene3D" id="3.40.50.1820">
    <property type="entry name" value="alpha/beta hydrolase"/>
    <property type="match status" value="1"/>
</dbReference>
<dbReference type="GO" id="GO:0005576">
    <property type="term" value="C:extracellular region"/>
    <property type="evidence" value="ECO:0007669"/>
    <property type="project" value="UniProtKB-SubCell"/>
</dbReference>
<evidence type="ECO:0000256" key="2">
    <source>
        <dbReference type="ARBA" id="ARBA00005874"/>
    </source>
</evidence>
<feature type="compositionally biased region" description="Pro residues" evidence="7">
    <location>
        <begin position="324"/>
        <end position="348"/>
    </location>
</feature>
<dbReference type="AlphaFoldDB" id="A0A3S4VNM5"/>
<dbReference type="EC" id="2.3.1.-" evidence="8"/>
<dbReference type="PANTHER" id="PTHR48098:SF1">
    <property type="entry name" value="DIACYLGLYCEROL ACYLTRANSFERASE_MYCOLYLTRANSFERASE AG85A"/>
    <property type="match status" value="1"/>
</dbReference>
<proteinExistence type="inferred from homology"/>
<dbReference type="InterPro" id="IPR050583">
    <property type="entry name" value="Mycobacterial_A85_antigen"/>
</dbReference>
<keyword evidence="6 8" id="KW-0012">Acyltransferase</keyword>
<comment type="similarity">
    <text evidence="2">Belongs to the mycobacterial A85 antigen family.</text>
</comment>
<sequence length="348" mass="37186">MTSLSQRLARAGSRIAVAVLLAAGLVTVGGDPPAQAFSREGLPIEQLDVPSPSMGRNIRVEFQGGGPHSVLLLDGLRAQDDFNGWDINTAAFEWFHESGVSVIMPVGGQSSFYADWYRPAKGRNGTLTYKWETFLTNELPTWLAANRGQDPFGNAVVGLSMSGSAALTMAAYYPRQYKFAASLSGYLAPSQKLWPPLIDIAMQDAGGYDSFDMWGPSGSPAWRRADPMLNINRLVANRTALWVYCGNGIASDLDTGTDLGINVSAGSLETITLSTNKEFRDKYLAAGGRNAVFNFPPNGTHSWGYWGAQLQAMKPDIVRLLTTPPLPPPPPPPPVPGALPAPAPAPAG</sequence>
<keyword evidence="5" id="KW-0732">Signal</keyword>
<gene>
    <name evidence="8" type="primary">fbpC_1</name>
    <name evidence="8" type="ORF">NCTC10437_00970</name>
</gene>
<evidence type="ECO:0000256" key="6">
    <source>
        <dbReference type="ARBA" id="ARBA00023315"/>
    </source>
</evidence>
<evidence type="ECO:0000256" key="4">
    <source>
        <dbReference type="ARBA" id="ARBA00022679"/>
    </source>
</evidence>
<dbReference type="GO" id="GO:0016747">
    <property type="term" value="F:acyltransferase activity, transferring groups other than amino-acyl groups"/>
    <property type="evidence" value="ECO:0007669"/>
    <property type="project" value="TreeGrafter"/>
</dbReference>
<reference evidence="8 9" key="1">
    <citation type="submission" date="2018-12" db="EMBL/GenBank/DDBJ databases">
        <authorList>
            <consortium name="Pathogen Informatics"/>
        </authorList>
    </citation>
    <scope>NUCLEOTIDE SEQUENCE [LARGE SCALE GENOMIC DNA]</scope>
    <source>
        <strain evidence="8 9">NCTC10437</strain>
    </source>
</reference>
<keyword evidence="3" id="KW-0964">Secreted</keyword>
<name>A0A3S4VNM5_MYCAU</name>
<feature type="region of interest" description="Disordered" evidence="7">
    <location>
        <begin position="322"/>
        <end position="348"/>
    </location>
</feature>
<accession>A0A3S4VNM5</accession>
<dbReference type="RefSeq" id="WP_048634121.1">
    <property type="nucleotide sequence ID" value="NZ_CVQQ01000016.1"/>
</dbReference>
<dbReference type="STRING" id="1791.GCA_001049355_04285"/>
<comment type="subcellular location">
    <subcellularLocation>
        <location evidence="1">Secreted</location>
    </subcellularLocation>
</comment>
<dbReference type="InterPro" id="IPR000801">
    <property type="entry name" value="Esterase-like"/>
</dbReference>
<keyword evidence="4 8" id="KW-0808">Transferase</keyword>
<dbReference type="SUPFAM" id="SSF53474">
    <property type="entry name" value="alpha/beta-Hydrolases"/>
    <property type="match status" value="1"/>
</dbReference>
<dbReference type="InterPro" id="IPR029058">
    <property type="entry name" value="AB_hydrolase_fold"/>
</dbReference>
<keyword evidence="9" id="KW-1185">Reference proteome</keyword>